<organism evidence="1 2">
    <name type="scientific">Achromobacter ruhlandii</name>
    <dbReference type="NCBI Taxonomy" id="72557"/>
    <lineage>
        <taxon>Bacteria</taxon>
        <taxon>Pseudomonadati</taxon>
        <taxon>Pseudomonadota</taxon>
        <taxon>Betaproteobacteria</taxon>
        <taxon>Burkholderiales</taxon>
        <taxon>Alcaligenaceae</taxon>
        <taxon>Achromobacter</taxon>
    </lineage>
</organism>
<gene>
    <name evidence="1" type="ORF">HGQ98_05225</name>
</gene>
<evidence type="ECO:0000313" key="2">
    <source>
        <dbReference type="Proteomes" id="UP000542405"/>
    </source>
</evidence>
<sequence length="96" mass="10438">MAAPLQIWDMYGRELFNFNTRVARQLGSFSTGTSDGSTYIDAINGPDGWIAVQAIGDYGFARNNAMIARVGGSISWRFIPGHPSPRVGVKVIYGVK</sequence>
<protein>
    <submittedName>
        <fullName evidence="1">Uncharacterized protein</fullName>
    </submittedName>
</protein>
<accession>A0A848NFB4</accession>
<name>A0A848NFB4_9BURK</name>
<dbReference type="RefSeq" id="WP_169536033.1">
    <property type="nucleotide sequence ID" value="NZ_JABBZE010000027.1"/>
</dbReference>
<evidence type="ECO:0000313" key="1">
    <source>
        <dbReference type="EMBL" id="NMU89281.1"/>
    </source>
</evidence>
<dbReference type="AlphaFoldDB" id="A0A848NFB4"/>
<dbReference type="EMBL" id="JABBZE010000027">
    <property type="protein sequence ID" value="NMU89281.1"/>
    <property type="molecule type" value="Genomic_DNA"/>
</dbReference>
<proteinExistence type="predicted"/>
<dbReference type="Proteomes" id="UP000542405">
    <property type="component" value="Unassembled WGS sequence"/>
</dbReference>
<comment type="caution">
    <text evidence="1">The sequence shown here is derived from an EMBL/GenBank/DDBJ whole genome shotgun (WGS) entry which is preliminary data.</text>
</comment>
<reference evidence="1 2" key="1">
    <citation type="submission" date="2020-04" db="EMBL/GenBank/DDBJ databases">
        <title>Achromobacter ruhlandii genome sequencing and assembly.</title>
        <authorList>
            <person name="Martins R.C.R."/>
            <person name="Perdigao-Neto L.V."/>
            <person name="Levin A.S.S."/>
            <person name="Costa S.F."/>
        </authorList>
    </citation>
    <scope>NUCLEOTIDE SEQUENCE [LARGE SCALE GENOMIC DNA]</scope>
    <source>
        <strain evidence="1 2">9035ralo</strain>
    </source>
</reference>